<gene>
    <name evidence="2 4" type="ORF">CBG10238</name>
    <name evidence="2" type="ORF">CBG_10238</name>
</gene>
<dbReference type="Proteomes" id="UP000008549">
    <property type="component" value="Unassembled WGS sequence"/>
</dbReference>
<evidence type="ECO:0000313" key="3">
    <source>
        <dbReference type="Proteomes" id="UP000008549"/>
    </source>
</evidence>
<reference evidence="2 3" key="2">
    <citation type="journal article" date="2011" name="PLoS Genet.">
        <title>Caenorhabditis briggsae recombinant inbred line genotypes reveal inter-strain incompatibility and the evolution of recombination.</title>
        <authorList>
            <person name="Ross J.A."/>
            <person name="Koboldt D.C."/>
            <person name="Staisch J.E."/>
            <person name="Chamberlin H.M."/>
            <person name="Gupta B.P."/>
            <person name="Miller R.D."/>
            <person name="Baird S.E."/>
            <person name="Haag E.S."/>
        </authorList>
    </citation>
    <scope>NUCLEOTIDE SEQUENCE [LARGE SCALE GENOMIC DNA]</scope>
    <source>
        <strain evidence="2 3">AF16</strain>
    </source>
</reference>
<feature type="signal peptide" evidence="1">
    <location>
        <begin position="1"/>
        <end position="19"/>
    </location>
</feature>
<dbReference type="AlphaFoldDB" id="A8XAS6"/>
<dbReference type="KEGG" id="cbr:CBG_10238"/>
<evidence type="ECO:0000313" key="2">
    <source>
        <dbReference type="EMBL" id="CAP29741.2"/>
    </source>
</evidence>
<dbReference type="WormBase" id="CBG10238">
    <property type="protein sequence ID" value="CBP36517"/>
    <property type="gene ID" value="WBGene00031669"/>
</dbReference>
<evidence type="ECO:0000256" key="1">
    <source>
        <dbReference type="SAM" id="SignalP"/>
    </source>
</evidence>
<dbReference type="RefSeq" id="XP_002631971.2">
    <property type="nucleotide sequence ID" value="XM_002631925.2"/>
</dbReference>
<keyword evidence="3" id="KW-1185">Reference proteome</keyword>
<proteinExistence type="predicted"/>
<evidence type="ECO:0000313" key="4">
    <source>
        <dbReference type="WormBase" id="CBG10238"/>
    </source>
</evidence>
<organism evidence="2 3">
    <name type="scientific">Caenorhabditis briggsae</name>
    <dbReference type="NCBI Taxonomy" id="6238"/>
    <lineage>
        <taxon>Eukaryota</taxon>
        <taxon>Metazoa</taxon>
        <taxon>Ecdysozoa</taxon>
        <taxon>Nematoda</taxon>
        <taxon>Chromadorea</taxon>
        <taxon>Rhabditida</taxon>
        <taxon>Rhabditina</taxon>
        <taxon>Rhabditomorpha</taxon>
        <taxon>Rhabditoidea</taxon>
        <taxon>Rhabditidae</taxon>
        <taxon>Peloderinae</taxon>
        <taxon>Caenorhabditis</taxon>
    </lineage>
</organism>
<keyword evidence="1" id="KW-0732">Signal</keyword>
<protein>
    <submittedName>
        <fullName evidence="2">Protein CBG10238</fullName>
    </submittedName>
</protein>
<name>A8XAS6_CAEBR</name>
<accession>A8XAS6</accession>
<dbReference type="HOGENOM" id="CLU_2086968_0_0_1"/>
<dbReference type="CTD" id="8573970"/>
<dbReference type="EMBL" id="HE600905">
    <property type="protein sequence ID" value="CAP29741.2"/>
    <property type="molecule type" value="Genomic_DNA"/>
</dbReference>
<sequence>MKSLFMILLILAILPVSICLMCYGYNNYEEAVTTLHHRKFCTAVYSVHDGIGVFGGGERHPSRIPNIVELKDDHDCVFQTVESSFGFQQAIIGCAIASQTSVIFLSAIRSSKPGILH</sequence>
<feature type="chain" id="PRO_5002733135" evidence="1">
    <location>
        <begin position="20"/>
        <end position="117"/>
    </location>
</feature>
<reference evidence="2 3" key="1">
    <citation type="journal article" date="2003" name="PLoS Biol.">
        <title>The genome sequence of Caenorhabditis briggsae: a platform for comparative genomics.</title>
        <authorList>
            <person name="Stein L.D."/>
            <person name="Bao Z."/>
            <person name="Blasiar D."/>
            <person name="Blumenthal T."/>
            <person name="Brent M.R."/>
            <person name="Chen N."/>
            <person name="Chinwalla A."/>
            <person name="Clarke L."/>
            <person name="Clee C."/>
            <person name="Coghlan A."/>
            <person name="Coulson A."/>
            <person name="D'Eustachio P."/>
            <person name="Fitch D.H."/>
            <person name="Fulton L.A."/>
            <person name="Fulton R.E."/>
            <person name="Griffiths-Jones S."/>
            <person name="Harris T.W."/>
            <person name="Hillier L.W."/>
            <person name="Kamath R."/>
            <person name="Kuwabara P.E."/>
            <person name="Mardis E.R."/>
            <person name="Marra M.A."/>
            <person name="Miner T.L."/>
            <person name="Minx P."/>
            <person name="Mullikin J.C."/>
            <person name="Plumb R.W."/>
            <person name="Rogers J."/>
            <person name="Schein J.E."/>
            <person name="Sohrmann M."/>
            <person name="Spieth J."/>
            <person name="Stajich J.E."/>
            <person name="Wei C."/>
            <person name="Willey D."/>
            <person name="Wilson R.K."/>
            <person name="Durbin R."/>
            <person name="Waterston R.H."/>
        </authorList>
    </citation>
    <scope>NUCLEOTIDE SEQUENCE [LARGE SCALE GENOMIC DNA]</scope>
    <source>
        <strain evidence="2 3">AF16</strain>
    </source>
</reference>
<dbReference type="GeneID" id="8573970"/>
<dbReference type="FunCoup" id="A8XAS6">
    <property type="interactions" value="812"/>
</dbReference>
<dbReference type="InParanoid" id="A8XAS6"/>